<evidence type="ECO:0000256" key="1">
    <source>
        <dbReference type="SAM" id="MobiDB-lite"/>
    </source>
</evidence>
<reference evidence="2" key="2">
    <citation type="submission" date="2020-09" db="EMBL/GenBank/DDBJ databases">
        <authorList>
            <person name="Sun Q."/>
            <person name="Zhou Y."/>
        </authorList>
    </citation>
    <scope>NUCLEOTIDE SEQUENCE</scope>
    <source>
        <strain evidence="2">CGMCC 1.10749</strain>
    </source>
</reference>
<protein>
    <submittedName>
        <fullName evidence="2">Uncharacterized protein</fullName>
    </submittedName>
</protein>
<dbReference type="EMBL" id="BMEA01000003">
    <property type="protein sequence ID" value="GGB87054.1"/>
    <property type="molecule type" value="Genomic_DNA"/>
</dbReference>
<accession>A0A8H9FV76</accession>
<gene>
    <name evidence="2" type="ORF">GCM10011314_28520</name>
</gene>
<comment type="caution">
    <text evidence="2">The sequence shown here is derived from an EMBL/GenBank/DDBJ whole genome shotgun (WGS) entry which is preliminary data.</text>
</comment>
<evidence type="ECO:0000313" key="3">
    <source>
        <dbReference type="Proteomes" id="UP000628079"/>
    </source>
</evidence>
<organism evidence="2 3">
    <name type="scientific">Knoellia flava</name>
    <dbReference type="NCBI Taxonomy" id="913969"/>
    <lineage>
        <taxon>Bacteria</taxon>
        <taxon>Bacillati</taxon>
        <taxon>Actinomycetota</taxon>
        <taxon>Actinomycetes</taxon>
        <taxon>Micrococcales</taxon>
        <taxon>Intrasporangiaceae</taxon>
        <taxon>Knoellia</taxon>
    </lineage>
</organism>
<name>A0A8H9FV76_9MICO</name>
<feature type="region of interest" description="Disordered" evidence="1">
    <location>
        <begin position="1"/>
        <end position="62"/>
    </location>
</feature>
<sequence length="62" mass="7009">MTGHHAWRVRAMSRGEGRARNDASGQQVAAKRGAEMSHRGKKWRRGGDRERCGFNYLPVGKE</sequence>
<dbReference type="Proteomes" id="UP000628079">
    <property type="component" value="Unassembled WGS sequence"/>
</dbReference>
<proteinExistence type="predicted"/>
<reference evidence="2" key="1">
    <citation type="journal article" date="2014" name="Int. J. Syst. Evol. Microbiol.">
        <title>Complete genome sequence of Corynebacterium casei LMG S-19264T (=DSM 44701T), isolated from a smear-ripened cheese.</title>
        <authorList>
            <consortium name="US DOE Joint Genome Institute (JGI-PGF)"/>
            <person name="Walter F."/>
            <person name="Albersmeier A."/>
            <person name="Kalinowski J."/>
            <person name="Ruckert C."/>
        </authorList>
    </citation>
    <scope>NUCLEOTIDE SEQUENCE</scope>
    <source>
        <strain evidence="2">CGMCC 1.10749</strain>
    </source>
</reference>
<evidence type="ECO:0000313" key="2">
    <source>
        <dbReference type="EMBL" id="GGB87054.1"/>
    </source>
</evidence>
<dbReference type="AlphaFoldDB" id="A0A8H9FV76"/>